<dbReference type="Gene3D" id="3.40.50.1820">
    <property type="entry name" value="alpha/beta hydrolase"/>
    <property type="match status" value="1"/>
</dbReference>
<reference evidence="5 6" key="1">
    <citation type="journal article" date="2019" name="Emerg. Microbes Infect.">
        <title>Comprehensive subspecies identification of 175 nontuberculous mycobacteria species based on 7547 genomic profiles.</title>
        <authorList>
            <person name="Matsumoto Y."/>
            <person name="Kinjo T."/>
            <person name="Motooka D."/>
            <person name="Nabeya D."/>
            <person name="Jung N."/>
            <person name="Uechi K."/>
            <person name="Horii T."/>
            <person name="Iida T."/>
            <person name="Fujita J."/>
            <person name="Nakamura S."/>
        </authorList>
    </citation>
    <scope>NUCLEOTIDE SEQUENCE [LARGE SCALE GENOMIC DNA]</scope>
    <source>
        <strain evidence="5 6">JCM 18538</strain>
    </source>
</reference>
<proteinExistence type="inferred from homology"/>
<dbReference type="InterPro" id="IPR013094">
    <property type="entry name" value="AB_hydrolase_3"/>
</dbReference>
<evidence type="ECO:0000313" key="5">
    <source>
        <dbReference type="EMBL" id="BBY47924.1"/>
    </source>
</evidence>
<dbReference type="EMBL" id="AP022593">
    <property type="protein sequence ID" value="BBY47924.1"/>
    <property type="molecule type" value="Genomic_DNA"/>
</dbReference>
<dbReference type="Proteomes" id="UP000467428">
    <property type="component" value="Chromosome"/>
</dbReference>
<feature type="domain" description="Alpha/beta hydrolase fold-3" evidence="4">
    <location>
        <begin position="90"/>
        <end position="300"/>
    </location>
</feature>
<dbReference type="InterPro" id="IPR002168">
    <property type="entry name" value="Lipase_GDXG_HIS_AS"/>
</dbReference>
<dbReference type="InterPro" id="IPR050300">
    <property type="entry name" value="GDXG_lipolytic_enzyme"/>
</dbReference>
<organism evidence="5 6">
    <name type="scientific">Mycolicibacterium arabiense</name>
    <dbReference type="NCBI Taxonomy" id="1286181"/>
    <lineage>
        <taxon>Bacteria</taxon>
        <taxon>Bacillati</taxon>
        <taxon>Actinomycetota</taxon>
        <taxon>Actinomycetes</taxon>
        <taxon>Mycobacteriales</taxon>
        <taxon>Mycobacteriaceae</taxon>
        <taxon>Mycolicibacterium</taxon>
    </lineage>
</organism>
<evidence type="ECO:0000256" key="1">
    <source>
        <dbReference type="ARBA" id="ARBA00010515"/>
    </source>
</evidence>
<evidence type="ECO:0000256" key="2">
    <source>
        <dbReference type="ARBA" id="ARBA00022801"/>
    </source>
</evidence>
<dbReference type="KEGG" id="marz:MARA_13920"/>
<dbReference type="SUPFAM" id="SSF53474">
    <property type="entry name" value="alpha/beta-Hydrolases"/>
    <property type="match status" value="1"/>
</dbReference>
<evidence type="ECO:0000313" key="6">
    <source>
        <dbReference type="Proteomes" id="UP000467428"/>
    </source>
</evidence>
<accession>A0A7I7RTJ4</accession>
<dbReference type="FunFam" id="3.40.50.1820:FF:000089">
    <property type="entry name" value="Alpha/beta hydrolase"/>
    <property type="match status" value="1"/>
</dbReference>
<dbReference type="GO" id="GO:0016787">
    <property type="term" value="F:hydrolase activity"/>
    <property type="evidence" value="ECO:0007669"/>
    <property type="project" value="UniProtKB-KW"/>
</dbReference>
<dbReference type="PANTHER" id="PTHR48081">
    <property type="entry name" value="AB HYDROLASE SUPERFAMILY PROTEIN C4A8.06C"/>
    <property type="match status" value="1"/>
</dbReference>
<evidence type="ECO:0000259" key="4">
    <source>
        <dbReference type="Pfam" id="PF07859"/>
    </source>
</evidence>
<dbReference type="AlphaFoldDB" id="A0A7I7RTJ4"/>
<dbReference type="PROSITE" id="PS01174">
    <property type="entry name" value="LIPASE_GDXG_SER"/>
    <property type="match status" value="1"/>
</dbReference>
<gene>
    <name evidence="5" type="primary">lipH</name>
    <name evidence="5" type="ORF">MARA_13920</name>
</gene>
<dbReference type="InterPro" id="IPR033140">
    <property type="entry name" value="Lipase_GDXG_put_SER_AS"/>
</dbReference>
<evidence type="ECO:0000256" key="3">
    <source>
        <dbReference type="PROSITE-ProRule" id="PRU10038"/>
    </source>
</evidence>
<dbReference type="PANTHER" id="PTHR48081:SF8">
    <property type="entry name" value="ALPHA_BETA HYDROLASE FOLD-3 DOMAIN-CONTAINING PROTEIN-RELATED"/>
    <property type="match status" value="1"/>
</dbReference>
<dbReference type="PROSITE" id="PS01173">
    <property type="entry name" value="LIPASE_GDXG_HIS"/>
    <property type="match status" value="1"/>
</dbReference>
<dbReference type="InterPro" id="IPR029058">
    <property type="entry name" value="AB_hydrolase_fold"/>
</dbReference>
<geneLocation type="plasmid" evidence="6">
    <name>pjcm18538 dna</name>
</geneLocation>
<protein>
    <submittedName>
        <fullName evidence="5">Carboxylesterase NlhH</fullName>
    </submittedName>
</protein>
<name>A0A7I7RTJ4_9MYCO</name>
<feature type="active site" evidence="3">
    <location>
        <position position="168"/>
    </location>
</feature>
<keyword evidence="2" id="KW-0378">Hydrolase</keyword>
<keyword evidence="6" id="KW-1185">Reference proteome</keyword>
<dbReference type="Pfam" id="PF07859">
    <property type="entry name" value="Abhydrolase_3"/>
    <property type="match status" value="1"/>
</dbReference>
<comment type="similarity">
    <text evidence="1">Belongs to the 'GDXG' lipolytic enzyme family.</text>
</comment>
<sequence length="332" mass="34796">MTDTSASTTPGQRPDIDPILKMVLDAVPLEFTIADGVDVAREKFRAVKPPPEILPDLRIEARVVGHGDLTDVPVRIYWPPVDQHAHLPVVVFFHGGGWCIGDLDTHDHVARAHAVGAEAIVVSVDYRLAPEHPFPEGVEDAWAALQWVADHATELGGDPARIAVAGDSAGGNLAGVMALRARDAGGPPLAFQLLWYPVVVGDLSAPSFTENADAPILNRDVTTAFLTWYLPGMDMTDPAALPTDLAPANAATLAGLPPAYIGTAEHDPLRDDGGRYAELLGAAGVPVQLSNEPTMVHGFVSLALVAPAAAEATQRGLAALRAALHPAGGDAR</sequence>